<accession>A0A2M7IXG8</accession>
<dbReference type="EMBL" id="PFHV01000094">
    <property type="protein sequence ID" value="PIX02846.1"/>
    <property type="molecule type" value="Genomic_DNA"/>
</dbReference>
<evidence type="ECO:0000313" key="2">
    <source>
        <dbReference type="Proteomes" id="UP000230505"/>
    </source>
</evidence>
<organism evidence="1 2">
    <name type="scientific">bacterium (Candidatus Gribaldobacteria) CG_4_8_14_3_um_filter_42_11</name>
    <dbReference type="NCBI Taxonomy" id="2014267"/>
    <lineage>
        <taxon>Bacteria</taxon>
        <taxon>Candidatus Gribaldobacteria</taxon>
    </lineage>
</organism>
<dbReference type="AlphaFoldDB" id="A0A2M7IXG8"/>
<sequence>MYNWSVDTKELKKDKKRYKVWQLEQLINFGLAKEKINLAELKKYWGLLNLDPNKKRYLSFLLWPKKQF</sequence>
<gene>
    <name evidence="1" type="ORF">COZ78_03480</name>
</gene>
<comment type="caution">
    <text evidence="1">The sequence shown here is derived from an EMBL/GenBank/DDBJ whole genome shotgun (WGS) entry which is preliminary data.</text>
</comment>
<evidence type="ECO:0000313" key="1">
    <source>
        <dbReference type="EMBL" id="PIX02846.1"/>
    </source>
</evidence>
<protein>
    <submittedName>
        <fullName evidence="1">Uncharacterized protein</fullName>
    </submittedName>
</protein>
<dbReference type="Proteomes" id="UP000230505">
    <property type="component" value="Unassembled WGS sequence"/>
</dbReference>
<name>A0A2M7IXG8_9BACT</name>
<reference evidence="2" key="1">
    <citation type="submission" date="2017-09" db="EMBL/GenBank/DDBJ databases">
        <title>Depth-based differentiation of microbial function through sediment-hosted aquifers and enrichment of novel symbionts in the deep terrestrial subsurface.</title>
        <authorList>
            <person name="Probst A.J."/>
            <person name="Ladd B."/>
            <person name="Jarett J.K."/>
            <person name="Geller-Mcgrath D.E."/>
            <person name="Sieber C.M.K."/>
            <person name="Emerson J.B."/>
            <person name="Anantharaman K."/>
            <person name="Thomas B.C."/>
            <person name="Malmstrom R."/>
            <person name="Stieglmeier M."/>
            <person name="Klingl A."/>
            <person name="Woyke T."/>
            <person name="Ryan C.M."/>
            <person name="Banfield J.F."/>
        </authorList>
    </citation>
    <scope>NUCLEOTIDE SEQUENCE [LARGE SCALE GENOMIC DNA]</scope>
</reference>
<proteinExistence type="predicted"/>